<feature type="transmembrane region" description="Helical" evidence="2">
    <location>
        <begin position="51"/>
        <end position="72"/>
    </location>
</feature>
<accession>A0A9D1M0B3</accession>
<feature type="coiled-coil region" evidence="1">
    <location>
        <begin position="82"/>
        <end position="109"/>
    </location>
</feature>
<name>A0A9D1M0B3_9FIRM</name>
<sequence>MGVAALVLGIISLIIGFIPLCGVIAFVPAIIGIILGIVEIVKKSKASEPKGMGIAGLILSSIAVIVIIWWIFIAGGVLSSTADSTLDSLKDAEKQIQEYQDSLDNYDYDY</sequence>
<protein>
    <submittedName>
        <fullName evidence="3">DUF4190 domain-containing protein</fullName>
    </submittedName>
</protein>
<dbReference type="EMBL" id="DVNH01000018">
    <property type="protein sequence ID" value="HIU51478.1"/>
    <property type="molecule type" value="Genomic_DNA"/>
</dbReference>
<organism evidence="3 4">
    <name type="scientific">Candidatus Merdicola faecigallinarum</name>
    <dbReference type="NCBI Taxonomy" id="2840862"/>
    <lineage>
        <taxon>Bacteria</taxon>
        <taxon>Bacillati</taxon>
        <taxon>Bacillota</taxon>
        <taxon>Clostridia</taxon>
        <taxon>Candidatus Merdicola</taxon>
    </lineage>
</organism>
<proteinExistence type="predicted"/>
<gene>
    <name evidence="3" type="ORF">IAB70_02470</name>
</gene>
<reference evidence="3" key="2">
    <citation type="journal article" date="2021" name="PeerJ">
        <title>Extensive microbial diversity within the chicken gut microbiome revealed by metagenomics and culture.</title>
        <authorList>
            <person name="Gilroy R."/>
            <person name="Ravi A."/>
            <person name="Getino M."/>
            <person name="Pursley I."/>
            <person name="Horton D.L."/>
            <person name="Alikhan N.F."/>
            <person name="Baker D."/>
            <person name="Gharbi K."/>
            <person name="Hall N."/>
            <person name="Watson M."/>
            <person name="Adriaenssens E.M."/>
            <person name="Foster-Nyarko E."/>
            <person name="Jarju S."/>
            <person name="Secka A."/>
            <person name="Antonio M."/>
            <person name="Oren A."/>
            <person name="Chaudhuri R.R."/>
            <person name="La Ragione R."/>
            <person name="Hildebrand F."/>
            <person name="Pallen M.J."/>
        </authorList>
    </citation>
    <scope>NUCLEOTIDE SEQUENCE</scope>
    <source>
        <strain evidence="3">CHK195-15760</strain>
    </source>
</reference>
<keyword evidence="2" id="KW-0472">Membrane</keyword>
<reference evidence="3" key="1">
    <citation type="submission" date="2020-10" db="EMBL/GenBank/DDBJ databases">
        <authorList>
            <person name="Gilroy R."/>
        </authorList>
    </citation>
    <scope>NUCLEOTIDE SEQUENCE</scope>
    <source>
        <strain evidence="3">CHK195-15760</strain>
    </source>
</reference>
<dbReference type="AlphaFoldDB" id="A0A9D1M0B3"/>
<evidence type="ECO:0000313" key="3">
    <source>
        <dbReference type="EMBL" id="HIU51478.1"/>
    </source>
</evidence>
<keyword evidence="1" id="KW-0175">Coiled coil</keyword>
<feature type="transmembrane region" description="Helical" evidence="2">
    <location>
        <begin position="6"/>
        <end position="39"/>
    </location>
</feature>
<dbReference type="Proteomes" id="UP000824093">
    <property type="component" value="Unassembled WGS sequence"/>
</dbReference>
<evidence type="ECO:0000256" key="2">
    <source>
        <dbReference type="SAM" id="Phobius"/>
    </source>
</evidence>
<evidence type="ECO:0000313" key="4">
    <source>
        <dbReference type="Proteomes" id="UP000824093"/>
    </source>
</evidence>
<evidence type="ECO:0000256" key="1">
    <source>
        <dbReference type="SAM" id="Coils"/>
    </source>
</evidence>
<keyword evidence="2" id="KW-1133">Transmembrane helix</keyword>
<comment type="caution">
    <text evidence="3">The sequence shown here is derived from an EMBL/GenBank/DDBJ whole genome shotgun (WGS) entry which is preliminary data.</text>
</comment>
<keyword evidence="2" id="KW-0812">Transmembrane</keyword>